<evidence type="ECO:0000256" key="1">
    <source>
        <dbReference type="ARBA" id="ARBA00022448"/>
    </source>
</evidence>
<name>T0YNZ8_9ZZZZ</name>
<dbReference type="EMBL" id="AUZY01011382">
    <property type="protein sequence ID" value="EQD34828.1"/>
    <property type="molecule type" value="Genomic_DNA"/>
</dbReference>
<gene>
    <name evidence="6" type="ORF">B1B_17049</name>
</gene>
<sequence>VTVLDSHLVPPDHRDAVVALQSDLGRAGAATVAERLSHLPGGDSLGRVALPRERAADWAQVRPEWGLARNAAFIVAPRTVTEGVDLADRCFLHSYDAGVDADGVALETILTAPMVVAHWINAQYYFSAVDPDVLSAGDKTAHNIVGGIGVIQGASGDLRAGLPLQSVFDGESAYHEPMRLLVVVQAPLTLLNAVVARNPVLRELFDGQWVHLAAREDESDGWKIRQRDGTWECWTPAAVRTKEASD</sequence>
<reference evidence="6" key="1">
    <citation type="submission" date="2013-08" db="EMBL/GenBank/DDBJ databases">
        <authorList>
            <person name="Mendez C."/>
            <person name="Richter M."/>
            <person name="Ferrer M."/>
            <person name="Sanchez J."/>
        </authorList>
    </citation>
    <scope>NUCLEOTIDE SEQUENCE</scope>
</reference>
<keyword evidence="1" id="KW-0813">Transport</keyword>
<dbReference type="AlphaFoldDB" id="T0YNZ8"/>
<accession>T0YNZ8</accession>
<evidence type="ECO:0000313" key="6">
    <source>
        <dbReference type="EMBL" id="EQD34828.1"/>
    </source>
</evidence>
<evidence type="ECO:0008006" key="7">
    <source>
        <dbReference type="Google" id="ProtNLM"/>
    </source>
</evidence>
<dbReference type="PANTHER" id="PTHR38344">
    <property type="entry name" value="UPF0753 PROTEIN AQ_863"/>
    <property type="match status" value="1"/>
</dbReference>
<evidence type="ECO:0000256" key="2">
    <source>
        <dbReference type="ARBA" id="ARBA00022475"/>
    </source>
</evidence>
<dbReference type="InterPro" id="IPR018752">
    <property type="entry name" value="DabA"/>
</dbReference>
<dbReference type="Pfam" id="PF10070">
    <property type="entry name" value="DabA"/>
    <property type="match status" value="1"/>
</dbReference>
<keyword evidence="3" id="KW-0479">Metal-binding</keyword>
<evidence type="ECO:0000256" key="5">
    <source>
        <dbReference type="ARBA" id="ARBA00023136"/>
    </source>
</evidence>
<evidence type="ECO:0000256" key="4">
    <source>
        <dbReference type="ARBA" id="ARBA00022833"/>
    </source>
</evidence>
<comment type="caution">
    <text evidence="6">The sequence shown here is derived from an EMBL/GenBank/DDBJ whole genome shotgun (WGS) entry which is preliminary data.</text>
</comment>
<feature type="non-terminal residue" evidence="6">
    <location>
        <position position="1"/>
    </location>
</feature>
<feature type="non-terminal residue" evidence="6">
    <location>
        <position position="246"/>
    </location>
</feature>
<keyword evidence="4" id="KW-0862">Zinc</keyword>
<dbReference type="GO" id="GO:0046872">
    <property type="term" value="F:metal ion binding"/>
    <property type="evidence" value="ECO:0007669"/>
    <property type="project" value="UniProtKB-KW"/>
</dbReference>
<protein>
    <recommendedName>
        <fullName evidence="7">DUF2309 domain-containing protein</fullName>
    </recommendedName>
</protein>
<keyword evidence="5" id="KW-0472">Membrane</keyword>
<dbReference type="PANTHER" id="PTHR38344:SF1">
    <property type="entry name" value="INORGANIC CARBON TRANSPORTER SUBUNIT DABA-RELATED"/>
    <property type="match status" value="1"/>
</dbReference>
<proteinExistence type="predicted"/>
<reference evidence="6" key="2">
    <citation type="journal article" date="2014" name="ISME J.">
        <title>Microbial stratification in low pH oxic and suboxic macroscopic growths along an acid mine drainage.</title>
        <authorList>
            <person name="Mendez-Garcia C."/>
            <person name="Mesa V."/>
            <person name="Sprenger R.R."/>
            <person name="Richter M."/>
            <person name="Diez M.S."/>
            <person name="Solano J."/>
            <person name="Bargiela R."/>
            <person name="Golyshina O.V."/>
            <person name="Manteca A."/>
            <person name="Ramos J.L."/>
            <person name="Gallego J.R."/>
            <person name="Llorente I."/>
            <person name="Martins Dos Santos V.A."/>
            <person name="Jensen O.N."/>
            <person name="Pelaez A.I."/>
            <person name="Sanchez J."/>
            <person name="Ferrer M."/>
        </authorList>
    </citation>
    <scope>NUCLEOTIDE SEQUENCE</scope>
</reference>
<organism evidence="6">
    <name type="scientific">mine drainage metagenome</name>
    <dbReference type="NCBI Taxonomy" id="410659"/>
    <lineage>
        <taxon>unclassified sequences</taxon>
        <taxon>metagenomes</taxon>
        <taxon>ecological metagenomes</taxon>
    </lineage>
</organism>
<evidence type="ECO:0000256" key="3">
    <source>
        <dbReference type="ARBA" id="ARBA00022723"/>
    </source>
</evidence>
<keyword evidence="2" id="KW-1003">Cell membrane</keyword>